<comment type="subcellular location">
    <subcellularLocation>
        <location evidence="1">Cell membrane</location>
        <topology evidence="1">Peripheral membrane protein</topology>
    </subcellularLocation>
</comment>
<evidence type="ECO:0000259" key="8">
    <source>
        <dbReference type="PROSITE" id="PS50893"/>
    </source>
</evidence>
<dbReference type="GO" id="GO:0005524">
    <property type="term" value="F:ATP binding"/>
    <property type="evidence" value="ECO:0007669"/>
    <property type="project" value="UniProtKB-KW"/>
</dbReference>
<evidence type="ECO:0000313" key="10">
    <source>
        <dbReference type="Proteomes" id="UP000191240"/>
    </source>
</evidence>
<comment type="similarity">
    <text evidence="2">Belongs to the ABC transporter superfamily.</text>
</comment>
<sequence>MGILDVKGLSKAFGDLQVLNNVDLSVQEGERIAIIGASGCGKSVFLRCLNLLEVPDEGHITIGGEEITAKGANIDLIRRQMGMVFQKFHLFSHYNVMDNLCLAPTYLLGMDRQTAEKKAMSLLTQVGLASKAHVYPTVLSGGQQQRIAICRALMMEPKVLLLDEPTSALDPTMVGEVLAVIRMLAKKKLTMIIVTHEMKFAQEVANRVLFFADHGIYEQGPPEEIFNSPEREKTISFIRKHTFFSYEISKRSEFDLMKLQGGIWSFAEKYGINDKHTYLLQLSSEELIYEFFHGSFADDEEVDLKLDVTYAQAMDCIILEIVSGGVAYDPILAESQDEDGMEHIGITLLKKRVSSISYTHEGGKNRVRVEVAGN</sequence>
<dbReference type="PROSITE" id="PS00211">
    <property type="entry name" value="ABC_TRANSPORTER_1"/>
    <property type="match status" value="1"/>
</dbReference>
<dbReference type="Pfam" id="PF00005">
    <property type="entry name" value="ABC_tran"/>
    <property type="match status" value="1"/>
</dbReference>
<reference evidence="9 10" key="1">
    <citation type="submission" date="2016-11" db="EMBL/GenBank/DDBJ databases">
        <authorList>
            <person name="Jaros S."/>
            <person name="Januszkiewicz K."/>
            <person name="Wedrychowicz H."/>
        </authorList>
    </citation>
    <scope>NUCLEOTIDE SEQUENCE [LARGE SCALE GENOMIC DNA]</scope>
    <source>
        <strain evidence="9 10">DSM 3074</strain>
    </source>
</reference>
<dbReference type="SUPFAM" id="SSF52540">
    <property type="entry name" value="P-loop containing nucleoside triphosphate hydrolases"/>
    <property type="match status" value="1"/>
</dbReference>
<keyword evidence="7" id="KW-0472">Membrane</keyword>
<evidence type="ECO:0000256" key="1">
    <source>
        <dbReference type="ARBA" id="ARBA00004202"/>
    </source>
</evidence>
<keyword evidence="6 9" id="KW-0067">ATP-binding</keyword>
<dbReference type="AlphaFoldDB" id="A0A1M6DAH2"/>
<feature type="domain" description="ABC transporter" evidence="8">
    <location>
        <begin position="4"/>
        <end position="238"/>
    </location>
</feature>
<dbReference type="InterPro" id="IPR003439">
    <property type="entry name" value="ABC_transporter-like_ATP-bd"/>
</dbReference>
<evidence type="ECO:0000256" key="2">
    <source>
        <dbReference type="ARBA" id="ARBA00005417"/>
    </source>
</evidence>
<keyword evidence="3" id="KW-0813">Transport</keyword>
<dbReference type="InterPro" id="IPR050086">
    <property type="entry name" value="MetN_ABC_transporter-like"/>
</dbReference>
<evidence type="ECO:0000256" key="3">
    <source>
        <dbReference type="ARBA" id="ARBA00022448"/>
    </source>
</evidence>
<dbReference type="InterPro" id="IPR017871">
    <property type="entry name" value="ABC_transporter-like_CS"/>
</dbReference>
<protein>
    <submittedName>
        <fullName evidence="9">Polar amino acid transport system ATP-binding protein</fullName>
    </submittedName>
</protein>
<accession>A0A1M6DAH2</accession>
<dbReference type="CDD" id="cd03262">
    <property type="entry name" value="ABC_HisP_GlnQ"/>
    <property type="match status" value="1"/>
</dbReference>
<dbReference type="EMBL" id="FQYW01000010">
    <property type="protein sequence ID" value="SHI70130.1"/>
    <property type="molecule type" value="Genomic_DNA"/>
</dbReference>
<evidence type="ECO:0000313" key="9">
    <source>
        <dbReference type="EMBL" id="SHI70130.1"/>
    </source>
</evidence>
<keyword evidence="5" id="KW-0547">Nucleotide-binding</keyword>
<dbReference type="Proteomes" id="UP000191240">
    <property type="component" value="Unassembled WGS sequence"/>
</dbReference>
<gene>
    <name evidence="9" type="ORF">SAMN02745671_01404</name>
</gene>
<dbReference type="InterPro" id="IPR027417">
    <property type="entry name" value="P-loop_NTPase"/>
</dbReference>
<proteinExistence type="inferred from homology"/>
<dbReference type="InterPro" id="IPR003593">
    <property type="entry name" value="AAA+_ATPase"/>
</dbReference>
<dbReference type="PANTHER" id="PTHR43166">
    <property type="entry name" value="AMINO ACID IMPORT ATP-BINDING PROTEIN"/>
    <property type="match status" value="1"/>
</dbReference>
<evidence type="ECO:0000256" key="7">
    <source>
        <dbReference type="ARBA" id="ARBA00023136"/>
    </source>
</evidence>
<keyword evidence="4" id="KW-1003">Cell membrane</keyword>
<dbReference type="PROSITE" id="PS50893">
    <property type="entry name" value="ABC_TRANSPORTER_2"/>
    <property type="match status" value="1"/>
</dbReference>
<dbReference type="SMART" id="SM00382">
    <property type="entry name" value="AAA"/>
    <property type="match status" value="1"/>
</dbReference>
<evidence type="ECO:0000256" key="4">
    <source>
        <dbReference type="ARBA" id="ARBA00022475"/>
    </source>
</evidence>
<dbReference type="Gene3D" id="3.40.50.300">
    <property type="entry name" value="P-loop containing nucleotide triphosphate hydrolases"/>
    <property type="match status" value="1"/>
</dbReference>
<name>A0A1M6DAH2_9FIRM</name>
<evidence type="ECO:0000256" key="6">
    <source>
        <dbReference type="ARBA" id="ARBA00022840"/>
    </source>
</evidence>
<organism evidence="9 10">
    <name type="scientific">Anaerovibrio lipolyticus DSM 3074</name>
    <dbReference type="NCBI Taxonomy" id="1120997"/>
    <lineage>
        <taxon>Bacteria</taxon>
        <taxon>Bacillati</taxon>
        <taxon>Bacillota</taxon>
        <taxon>Negativicutes</taxon>
        <taxon>Selenomonadales</taxon>
        <taxon>Selenomonadaceae</taxon>
        <taxon>Anaerovibrio</taxon>
    </lineage>
</organism>
<evidence type="ECO:0000256" key="5">
    <source>
        <dbReference type="ARBA" id="ARBA00022741"/>
    </source>
</evidence>
<dbReference type="PANTHER" id="PTHR43166:SF9">
    <property type="entry name" value="GLUTAMATE_ASPARTATE IMPORT ATP-BINDING PROTEIN GLTL"/>
    <property type="match status" value="1"/>
</dbReference>
<dbReference type="GO" id="GO:0005886">
    <property type="term" value="C:plasma membrane"/>
    <property type="evidence" value="ECO:0007669"/>
    <property type="project" value="UniProtKB-SubCell"/>
</dbReference>
<dbReference type="GO" id="GO:0016887">
    <property type="term" value="F:ATP hydrolysis activity"/>
    <property type="evidence" value="ECO:0007669"/>
    <property type="project" value="InterPro"/>
</dbReference>